<gene>
    <name evidence="2" type="ORF">CEN89_731</name>
</gene>
<keyword evidence="1" id="KW-1133">Transmembrane helix</keyword>
<sequence>MLLTTHILIGGALGQMAGNAPAGFTLGVASHFALDKIPHFDLGIWHKSGKDYNWGAREWVVVGLDIVATIFVLIFLLPKSIEINFLFGALGGVSVDLLDNVPFWKKKFRATGFGKWFSKFHSCSHFKKSEWLMRYKWLALLGQIAIIGLIFGLIKSKI</sequence>
<evidence type="ECO:0000256" key="1">
    <source>
        <dbReference type="SAM" id="Phobius"/>
    </source>
</evidence>
<organism evidence="2 3">
    <name type="scientific">Candidatus Berkelbacteria bacterium Licking1014_7</name>
    <dbReference type="NCBI Taxonomy" id="2017147"/>
    <lineage>
        <taxon>Bacteria</taxon>
        <taxon>Candidatus Berkelbacteria</taxon>
    </lineage>
</organism>
<feature type="transmembrane region" description="Helical" evidence="1">
    <location>
        <begin position="59"/>
        <end position="77"/>
    </location>
</feature>
<reference evidence="2 3" key="1">
    <citation type="submission" date="2017-07" db="EMBL/GenBank/DDBJ databases">
        <title>Mechanisms for carbon and nitrogen cycling indicate functional differentiation within the Candidate Phyla Radiation.</title>
        <authorList>
            <person name="Danczak R.E."/>
            <person name="Johnston M.D."/>
            <person name="Kenah C."/>
            <person name="Slattery M."/>
            <person name="Wrighton K.C."/>
            <person name="Wilkins M.J."/>
        </authorList>
    </citation>
    <scope>NUCLEOTIDE SEQUENCE [LARGE SCALE GENOMIC DNA]</scope>
    <source>
        <strain evidence="2">Licking1014_7</strain>
    </source>
</reference>
<keyword evidence="1" id="KW-0472">Membrane</keyword>
<comment type="caution">
    <text evidence="2">The sequence shown here is derived from an EMBL/GenBank/DDBJ whole genome shotgun (WGS) entry which is preliminary data.</text>
</comment>
<feature type="transmembrane region" description="Helical" evidence="1">
    <location>
        <begin position="137"/>
        <end position="154"/>
    </location>
</feature>
<accession>A0A554LHR1</accession>
<proteinExistence type="predicted"/>
<dbReference type="Proteomes" id="UP000315689">
    <property type="component" value="Unassembled WGS sequence"/>
</dbReference>
<dbReference type="EMBL" id="VMGK01000031">
    <property type="protein sequence ID" value="TSC92380.1"/>
    <property type="molecule type" value="Genomic_DNA"/>
</dbReference>
<dbReference type="AlphaFoldDB" id="A0A554LHR1"/>
<evidence type="ECO:0000313" key="2">
    <source>
        <dbReference type="EMBL" id="TSC92380.1"/>
    </source>
</evidence>
<protein>
    <submittedName>
        <fullName evidence="2">Uncharacterized protein</fullName>
    </submittedName>
</protein>
<evidence type="ECO:0000313" key="3">
    <source>
        <dbReference type="Proteomes" id="UP000315689"/>
    </source>
</evidence>
<keyword evidence="1" id="KW-0812">Transmembrane</keyword>
<name>A0A554LHR1_9BACT</name>